<dbReference type="Gene3D" id="3.10.560.10">
    <property type="entry name" value="Outer membrane lipoprotein wza domain like"/>
    <property type="match status" value="1"/>
</dbReference>
<evidence type="ECO:0000259" key="1">
    <source>
        <dbReference type="SMART" id="SM00278"/>
    </source>
</evidence>
<reference evidence="2 3" key="1">
    <citation type="submission" date="2016-06" db="EMBL/GenBank/DDBJ databases">
        <title>Domibacillus iocasae genome sequencing.</title>
        <authorList>
            <person name="Verma A."/>
            <person name="Pal Y."/>
            <person name="Ojha A.K."/>
            <person name="Krishnamurthi S."/>
        </authorList>
    </citation>
    <scope>NUCLEOTIDE SEQUENCE [LARGE SCALE GENOMIC DNA]</scope>
    <source>
        <strain evidence="2 3">DSM 29979</strain>
    </source>
</reference>
<dbReference type="Proteomes" id="UP000095658">
    <property type="component" value="Unassembled WGS sequence"/>
</dbReference>
<dbReference type="STRING" id="1714016.BA724_08455"/>
<dbReference type="GO" id="GO:0015628">
    <property type="term" value="P:protein secretion by the type II secretion system"/>
    <property type="evidence" value="ECO:0007669"/>
    <property type="project" value="TreeGrafter"/>
</dbReference>
<dbReference type="InterPro" id="IPR004509">
    <property type="entry name" value="Competence_ComEA_HhH"/>
</dbReference>
<dbReference type="InterPro" id="IPR051675">
    <property type="entry name" value="Endo/Exo/Phosphatase_dom_1"/>
</dbReference>
<dbReference type="RefSeq" id="WP_069938911.1">
    <property type="nucleotide sequence ID" value="NZ_MAMP01000022.1"/>
</dbReference>
<keyword evidence="3" id="KW-1185">Reference proteome</keyword>
<comment type="caution">
    <text evidence="2">The sequence shown here is derived from an EMBL/GenBank/DDBJ whole genome shotgun (WGS) entry which is preliminary data.</text>
</comment>
<dbReference type="InterPro" id="IPR010994">
    <property type="entry name" value="RuvA_2-like"/>
</dbReference>
<dbReference type="Pfam" id="PF12836">
    <property type="entry name" value="HHH_3"/>
    <property type="match status" value="1"/>
</dbReference>
<dbReference type="SMART" id="SM00278">
    <property type="entry name" value="HhH1"/>
    <property type="match status" value="2"/>
</dbReference>
<dbReference type="AlphaFoldDB" id="A0A1E7DMM4"/>
<gene>
    <name evidence="2" type="ORF">BA724_08455</name>
</gene>
<dbReference type="GO" id="GO:0003677">
    <property type="term" value="F:DNA binding"/>
    <property type="evidence" value="ECO:0007669"/>
    <property type="project" value="InterPro"/>
</dbReference>
<dbReference type="NCBIfam" id="TIGR00426">
    <property type="entry name" value="competence protein ComEA helix-hairpin-helix repeat region"/>
    <property type="match status" value="1"/>
</dbReference>
<dbReference type="InterPro" id="IPR019554">
    <property type="entry name" value="Soluble_ligand-bd"/>
</dbReference>
<dbReference type="PANTHER" id="PTHR21180:SF32">
    <property type="entry name" value="ENDONUCLEASE_EXONUCLEASE_PHOSPHATASE FAMILY DOMAIN-CONTAINING PROTEIN 1"/>
    <property type="match status" value="1"/>
</dbReference>
<dbReference type="Gene3D" id="1.10.150.280">
    <property type="entry name" value="AF1531-like domain"/>
    <property type="match status" value="1"/>
</dbReference>
<feature type="domain" description="Helix-hairpin-helix DNA-binding motif class 1" evidence="1">
    <location>
        <begin position="161"/>
        <end position="180"/>
    </location>
</feature>
<evidence type="ECO:0000313" key="3">
    <source>
        <dbReference type="Proteomes" id="UP000095658"/>
    </source>
</evidence>
<dbReference type="SUPFAM" id="SSF47781">
    <property type="entry name" value="RuvA domain 2-like"/>
    <property type="match status" value="1"/>
</dbReference>
<dbReference type="PANTHER" id="PTHR21180">
    <property type="entry name" value="ENDONUCLEASE/EXONUCLEASE/PHOSPHATASE FAMILY DOMAIN-CONTAINING PROTEIN 1"/>
    <property type="match status" value="1"/>
</dbReference>
<sequence length="214" mass="22215">MNVQEMIKKYKVPAAGGLAVALIWLYGLTGEDPVPPASEPASIEEVQIETEEESIPAASEAAVPVEVAIDVKGAVSMPGIYVMSSDERVNDAINKAGGLTEQADAAAVNLAQKVQDEMVIYVPVKGEEIPAVVQSTPAPGANSAGSTEQSAVININTADSAALQELPGVGESKAQAIIDFRETEGPFTAVDDLKNVSGIGDKTFEKLAPLITVQ</sequence>
<proteinExistence type="predicted"/>
<dbReference type="Pfam" id="PF10531">
    <property type="entry name" value="SLBB"/>
    <property type="match status" value="1"/>
</dbReference>
<dbReference type="EMBL" id="MAMP01000022">
    <property type="protein sequence ID" value="OES44309.1"/>
    <property type="molecule type" value="Genomic_DNA"/>
</dbReference>
<dbReference type="GO" id="GO:0015627">
    <property type="term" value="C:type II protein secretion system complex"/>
    <property type="evidence" value="ECO:0007669"/>
    <property type="project" value="TreeGrafter"/>
</dbReference>
<protein>
    <recommendedName>
        <fullName evidence="1">Helix-hairpin-helix DNA-binding motif class 1 domain-containing protein</fullName>
    </recommendedName>
</protein>
<evidence type="ECO:0000313" key="2">
    <source>
        <dbReference type="EMBL" id="OES44309.1"/>
    </source>
</evidence>
<organism evidence="2 3">
    <name type="scientific">Domibacillus iocasae</name>
    <dbReference type="NCBI Taxonomy" id="1714016"/>
    <lineage>
        <taxon>Bacteria</taxon>
        <taxon>Bacillati</taxon>
        <taxon>Bacillota</taxon>
        <taxon>Bacilli</taxon>
        <taxon>Bacillales</taxon>
        <taxon>Bacillaceae</taxon>
        <taxon>Domibacillus</taxon>
    </lineage>
</organism>
<dbReference type="InterPro" id="IPR003583">
    <property type="entry name" value="Hlx-hairpin-Hlx_DNA-bd_motif"/>
</dbReference>
<feature type="domain" description="Helix-hairpin-helix DNA-binding motif class 1" evidence="1">
    <location>
        <begin position="191"/>
        <end position="210"/>
    </location>
</feature>
<name>A0A1E7DMM4_9BACI</name>
<dbReference type="GO" id="GO:0006281">
    <property type="term" value="P:DNA repair"/>
    <property type="evidence" value="ECO:0007669"/>
    <property type="project" value="InterPro"/>
</dbReference>
<accession>A0A1E7DMM4</accession>